<sequence>MSVVSLRLNEKEEKVLKEFAGFENIGISTYIKKVLFEKLEEEYELKLFDSLWNEHIQSGGETVTLEEVAKENGIKL</sequence>
<protein>
    <submittedName>
        <fullName evidence="1">Putative toxin-antitoxin system, antitoxin component, ribbon-helix-helix domain protein</fullName>
    </submittedName>
</protein>
<dbReference type="EMBL" id="LRPX01000023">
    <property type="protein sequence ID" value="KXA15743.1"/>
    <property type="molecule type" value="Genomic_DNA"/>
</dbReference>
<dbReference type="RefSeq" id="WP_010680881.1">
    <property type="nucleotide sequence ID" value="NZ_KQ956519.1"/>
</dbReference>
<comment type="caution">
    <text evidence="1">The sequence shown here is derived from an EMBL/GenBank/DDBJ whole genome shotgun (WGS) entry which is preliminary data.</text>
</comment>
<proteinExistence type="predicted"/>
<gene>
    <name evidence="1" type="ORF">HMPREF3206_00549</name>
</gene>
<dbReference type="InterPro" id="IPR046257">
    <property type="entry name" value="DUF6290"/>
</dbReference>
<reference evidence="2" key="1">
    <citation type="submission" date="2016-01" db="EMBL/GenBank/DDBJ databases">
        <authorList>
            <person name="Mitreva M."/>
            <person name="Pepin K.H."/>
            <person name="Mihindukulasuriya K.A."/>
            <person name="Fulton R."/>
            <person name="Fronick C."/>
            <person name="O'Laughlin M."/>
            <person name="Miner T."/>
            <person name="Herter B."/>
            <person name="Rosa B.A."/>
            <person name="Cordes M."/>
            <person name="Tomlinson C."/>
            <person name="Wollam A."/>
            <person name="Palsikar V.B."/>
            <person name="Mardis E.R."/>
            <person name="Wilson R.K."/>
        </authorList>
    </citation>
    <scope>NUCLEOTIDE SEQUENCE [LARGE SCALE GENOMIC DNA]</scope>
    <source>
        <strain evidence="2">CMW8396</strain>
    </source>
</reference>
<accession>A0A133NHH8</accession>
<evidence type="ECO:0000313" key="1">
    <source>
        <dbReference type="EMBL" id="KXA15743.1"/>
    </source>
</evidence>
<dbReference type="Pfam" id="PF19807">
    <property type="entry name" value="DUF6290"/>
    <property type="match status" value="1"/>
</dbReference>
<dbReference type="Proteomes" id="UP000070617">
    <property type="component" value="Unassembled WGS sequence"/>
</dbReference>
<keyword evidence="2" id="KW-1185">Reference proteome</keyword>
<evidence type="ECO:0000313" key="2">
    <source>
        <dbReference type="Proteomes" id="UP000070617"/>
    </source>
</evidence>
<dbReference type="NCBIfam" id="NF046040">
    <property type="entry name" value="RelB_antitoxin"/>
    <property type="match status" value="1"/>
</dbReference>
<organism evidence="1 2">
    <name type="scientific">Fusobacterium equinum</name>
    <dbReference type="NCBI Taxonomy" id="134605"/>
    <lineage>
        <taxon>Bacteria</taxon>
        <taxon>Fusobacteriati</taxon>
        <taxon>Fusobacteriota</taxon>
        <taxon>Fusobacteriia</taxon>
        <taxon>Fusobacteriales</taxon>
        <taxon>Fusobacteriaceae</taxon>
        <taxon>Fusobacterium</taxon>
    </lineage>
</organism>
<dbReference type="PATRIC" id="fig|134605.3.peg.551"/>
<name>A0A133NHH8_9FUSO</name>
<dbReference type="AlphaFoldDB" id="A0A133NHH8"/>
<dbReference type="STRING" id="134605.HMPREF3206_00549"/>